<evidence type="ECO:0000256" key="1">
    <source>
        <dbReference type="SAM" id="MobiDB-lite"/>
    </source>
</evidence>
<feature type="region of interest" description="Disordered" evidence="1">
    <location>
        <begin position="130"/>
        <end position="349"/>
    </location>
</feature>
<name>A0A180G2D1_PUCT1</name>
<gene>
    <name evidence="2" type="ORF">PTTG_08243</name>
</gene>
<evidence type="ECO:0000313" key="2">
    <source>
        <dbReference type="EMBL" id="OAV86821.1"/>
    </source>
</evidence>
<proteinExistence type="predicted"/>
<dbReference type="Proteomes" id="UP000005240">
    <property type="component" value="Unassembled WGS sequence"/>
</dbReference>
<reference evidence="2" key="1">
    <citation type="submission" date="2009-11" db="EMBL/GenBank/DDBJ databases">
        <authorList>
            <consortium name="The Broad Institute Genome Sequencing Platform"/>
            <person name="Ward D."/>
            <person name="Feldgarden M."/>
            <person name="Earl A."/>
            <person name="Young S.K."/>
            <person name="Zeng Q."/>
            <person name="Koehrsen M."/>
            <person name="Alvarado L."/>
            <person name="Berlin A."/>
            <person name="Bochicchio J."/>
            <person name="Borenstein D."/>
            <person name="Chapman S.B."/>
            <person name="Chen Z."/>
            <person name="Engels R."/>
            <person name="Freedman E."/>
            <person name="Gellesch M."/>
            <person name="Goldberg J."/>
            <person name="Griggs A."/>
            <person name="Gujja S."/>
            <person name="Heilman E."/>
            <person name="Heiman D."/>
            <person name="Hepburn T."/>
            <person name="Howarth C."/>
            <person name="Jen D."/>
            <person name="Larson L."/>
            <person name="Lewis B."/>
            <person name="Mehta T."/>
            <person name="Park D."/>
            <person name="Pearson M."/>
            <person name="Roberts A."/>
            <person name="Saif S."/>
            <person name="Shea T."/>
            <person name="Shenoy N."/>
            <person name="Sisk P."/>
            <person name="Stolte C."/>
            <person name="Sykes S."/>
            <person name="Thomson T."/>
            <person name="Walk T."/>
            <person name="White J."/>
            <person name="Yandava C."/>
            <person name="Izard J."/>
            <person name="Baranova O.V."/>
            <person name="Blanton J.M."/>
            <person name="Tanner A.C."/>
            <person name="Dewhirst F.E."/>
            <person name="Haas B."/>
            <person name="Nusbaum C."/>
            <person name="Birren B."/>
        </authorList>
    </citation>
    <scope>NUCLEOTIDE SEQUENCE [LARGE SCALE GENOMIC DNA]</scope>
    <source>
        <strain evidence="2">1-1 BBBD Race 1</strain>
    </source>
</reference>
<accession>A0A180G2D1</accession>
<evidence type="ECO:0000313" key="4">
    <source>
        <dbReference type="Proteomes" id="UP000005240"/>
    </source>
</evidence>
<feature type="compositionally biased region" description="Basic residues" evidence="1">
    <location>
        <begin position="162"/>
        <end position="171"/>
    </location>
</feature>
<dbReference type="EnsemblFungi" id="PTTG_08243-t43_1">
    <property type="protein sequence ID" value="PTTG_08243-t43_1-p1"/>
    <property type="gene ID" value="PTTG_08243"/>
</dbReference>
<dbReference type="AlphaFoldDB" id="A0A180G2D1"/>
<dbReference type="EMBL" id="ADAS02000786">
    <property type="protein sequence ID" value="OAV86821.1"/>
    <property type="molecule type" value="Genomic_DNA"/>
</dbReference>
<feature type="region of interest" description="Disordered" evidence="1">
    <location>
        <begin position="1"/>
        <end position="37"/>
    </location>
</feature>
<feature type="compositionally biased region" description="Low complexity" evidence="1">
    <location>
        <begin position="147"/>
        <end position="161"/>
    </location>
</feature>
<reference evidence="3 4" key="3">
    <citation type="journal article" date="2017" name="G3 (Bethesda)">
        <title>Comparative analysis highlights variable genome content of wheat rusts and divergence of the mating loci.</title>
        <authorList>
            <person name="Cuomo C.A."/>
            <person name="Bakkeren G."/>
            <person name="Khalil H.B."/>
            <person name="Panwar V."/>
            <person name="Joly D."/>
            <person name="Linning R."/>
            <person name="Sakthikumar S."/>
            <person name="Song X."/>
            <person name="Adiconis X."/>
            <person name="Fan L."/>
            <person name="Goldberg J.M."/>
            <person name="Levin J.Z."/>
            <person name="Young S."/>
            <person name="Zeng Q."/>
            <person name="Anikster Y."/>
            <person name="Bruce M."/>
            <person name="Wang M."/>
            <person name="Yin C."/>
            <person name="McCallum B."/>
            <person name="Szabo L.J."/>
            <person name="Hulbert S."/>
            <person name="Chen X."/>
            <person name="Fellers J.P."/>
        </authorList>
    </citation>
    <scope>NUCLEOTIDE SEQUENCE</scope>
    <source>
        <strain evidence="4">Isolate 1-1 / race 1 (BBBD)</strain>
        <strain evidence="3">isolate 1-1 / race 1 (BBBD)</strain>
    </source>
</reference>
<reference evidence="3" key="4">
    <citation type="submission" date="2025-05" db="UniProtKB">
        <authorList>
            <consortium name="EnsemblFungi"/>
        </authorList>
    </citation>
    <scope>IDENTIFICATION</scope>
    <source>
        <strain evidence="3">isolate 1-1 / race 1 (BBBD)</strain>
    </source>
</reference>
<feature type="compositionally biased region" description="Polar residues" evidence="1">
    <location>
        <begin position="1"/>
        <end position="16"/>
    </location>
</feature>
<protein>
    <submittedName>
        <fullName evidence="2 3">Uncharacterized protein</fullName>
    </submittedName>
</protein>
<organism evidence="2">
    <name type="scientific">Puccinia triticina (isolate 1-1 / race 1 (BBBD))</name>
    <name type="common">Brown leaf rust fungus</name>
    <dbReference type="NCBI Taxonomy" id="630390"/>
    <lineage>
        <taxon>Eukaryota</taxon>
        <taxon>Fungi</taxon>
        <taxon>Dikarya</taxon>
        <taxon>Basidiomycota</taxon>
        <taxon>Pucciniomycotina</taxon>
        <taxon>Pucciniomycetes</taxon>
        <taxon>Pucciniales</taxon>
        <taxon>Pucciniaceae</taxon>
        <taxon>Puccinia</taxon>
    </lineage>
</organism>
<feature type="compositionally biased region" description="Low complexity" evidence="1">
    <location>
        <begin position="306"/>
        <end position="325"/>
    </location>
</feature>
<dbReference type="VEuPathDB" id="FungiDB:PTTG_08243"/>
<feature type="non-terminal residue" evidence="2">
    <location>
        <position position="612"/>
    </location>
</feature>
<reference evidence="2" key="2">
    <citation type="submission" date="2016-05" db="EMBL/GenBank/DDBJ databases">
        <title>Comparative analysis highlights variable genome content of wheat rusts and divergence of the mating loci.</title>
        <authorList>
            <person name="Cuomo C.A."/>
            <person name="Bakkeren G."/>
            <person name="Szabo L."/>
            <person name="Khalil H."/>
            <person name="Joly D."/>
            <person name="Goldberg J."/>
            <person name="Young S."/>
            <person name="Zeng Q."/>
            <person name="Fellers J."/>
        </authorList>
    </citation>
    <scope>NUCLEOTIDE SEQUENCE [LARGE SCALE GENOMIC DNA]</scope>
    <source>
        <strain evidence="2">1-1 BBBD Race 1</strain>
    </source>
</reference>
<feature type="compositionally biased region" description="Polar residues" evidence="1">
    <location>
        <begin position="287"/>
        <end position="297"/>
    </location>
</feature>
<feature type="compositionally biased region" description="Low complexity" evidence="1">
    <location>
        <begin position="222"/>
        <end position="237"/>
    </location>
</feature>
<sequence>MTTGVPSVVAQSNETHASLDPPITRAPSSTPPPTQQVIQANFPSMRSVAPTFEEFSFRSNEPGPALPLNPTEPILNTEIQQITAEEFGRSIIAAQKATDGLRNLKLPRSAKHLVKLLGDTLTTTKRKFEETGEIPDDEAIKITTIKSGRTSPSTSRSGTQPPKKRSNKGKGTKPVDLLSKKPSVDLQPDQPKQSFVENNLDSTSLPIPREDRPENPPYQQFPSAPAASDATTAGTATHSCPQDNLIDSAPTPGADPLDLALRPSQSPGPNPHLGILPTPAPGDEVQQPPSLAVNTPAFSHPDPHDSSATPSNSANTSNAPYTSNAHLPTAQENPPPATSNTNNPPNVGRIEDPAQLIILRSNDIRIQVICIHRENDGVKPSWQKYQTTWTSLSELVQFRAQSMHAAGPTKPEFNFGRTSCSYASWIKTISSLSTNFLSPSPNKQWYCPDVINFPRLATFGNKGNTLPPKSFISTAAKSPHPESNIVRFLYRLAHPPQSSTSDWAKLVAASVELMADNLYTPPVPVTCEEDDIVQGVQVLKQIESLKNSSSSFDTAEVNPITATEPVERSHAVDVLHEFRNVILDIYAAYVIFQTHALSEPPMSDAQKKANSR</sequence>
<feature type="compositionally biased region" description="Polar residues" evidence="1">
    <location>
        <begin position="190"/>
        <end position="205"/>
    </location>
</feature>
<keyword evidence="4" id="KW-1185">Reference proteome</keyword>
<dbReference type="OrthoDB" id="2517778at2759"/>
<evidence type="ECO:0000313" key="3">
    <source>
        <dbReference type="EnsemblFungi" id="PTTG_08243-t43_1-p1"/>
    </source>
</evidence>